<keyword evidence="3" id="KW-1185">Reference proteome</keyword>
<proteinExistence type="predicted"/>
<accession>A0AAV4M5S5</accession>
<dbReference type="Proteomes" id="UP001497744">
    <property type="component" value="Unassembled WGS sequence"/>
</dbReference>
<feature type="compositionally biased region" description="Polar residues" evidence="1">
    <location>
        <begin position="149"/>
        <end position="183"/>
    </location>
</feature>
<organism evidence="2 3">
    <name type="scientific">Babesia caballi</name>
    <dbReference type="NCBI Taxonomy" id="5871"/>
    <lineage>
        <taxon>Eukaryota</taxon>
        <taxon>Sar</taxon>
        <taxon>Alveolata</taxon>
        <taxon>Apicomplexa</taxon>
        <taxon>Aconoidasida</taxon>
        <taxon>Piroplasmida</taxon>
        <taxon>Babesiidae</taxon>
        <taxon>Babesia</taxon>
    </lineage>
</organism>
<dbReference type="EMBL" id="BPLF01000006">
    <property type="protein sequence ID" value="GIX66179.1"/>
    <property type="molecule type" value="Genomic_DNA"/>
</dbReference>
<dbReference type="GeneID" id="94197660"/>
<evidence type="ECO:0000313" key="3">
    <source>
        <dbReference type="Proteomes" id="UP001497744"/>
    </source>
</evidence>
<feature type="compositionally biased region" description="Polar residues" evidence="1">
    <location>
        <begin position="190"/>
        <end position="208"/>
    </location>
</feature>
<dbReference type="RefSeq" id="XP_067718248.1">
    <property type="nucleotide sequence ID" value="XM_067862147.1"/>
</dbReference>
<gene>
    <name evidence="2" type="ORF">BcabD6B2_56150</name>
</gene>
<sequence length="253" mass="25607">MGPFVYGFTFGNRWRRGGSIYEIVPQLLKDIAKLTGSCTSANDGTLAAFWKCINPTPISCPLPLSSVVKTTVIQATHHEEVPNTATVPGEKTGVETPGRPQQENQQSPPATGEQPHVPEPAPATESPSISSSSSSVDAAASAAVPALSKDQTITVDETAGHSSRSQASGPSGANSTATCSTRESCPDHTQYGSSEGATGSAQSTHNANADVNNTQSTITIGGAAGGAAVLGGGCAALYFLNVGGIKTLITGVP</sequence>
<protein>
    <submittedName>
        <fullName evidence="2">Uncharacterized protein</fullName>
    </submittedName>
</protein>
<dbReference type="AlphaFoldDB" id="A0AAV4M5S5"/>
<feature type="compositionally biased region" description="Polar residues" evidence="1">
    <location>
        <begin position="99"/>
        <end position="109"/>
    </location>
</feature>
<evidence type="ECO:0000313" key="2">
    <source>
        <dbReference type="EMBL" id="GIX66179.1"/>
    </source>
</evidence>
<evidence type="ECO:0000256" key="1">
    <source>
        <dbReference type="SAM" id="MobiDB-lite"/>
    </source>
</evidence>
<comment type="caution">
    <text evidence="2">The sequence shown here is derived from an EMBL/GenBank/DDBJ whole genome shotgun (WGS) entry which is preliminary data.</text>
</comment>
<feature type="compositionally biased region" description="Low complexity" evidence="1">
    <location>
        <begin position="122"/>
        <end position="148"/>
    </location>
</feature>
<reference evidence="2 3" key="1">
    <citation type="submission" date="2021-06" db="EMBL/GenBank/DDBJ databases">
        <title>Genome sequence of Babesia caballi.</title>
        <authorList>
            <person name="Yamagishi J."/>
            <person name="Kidaka T."/>
            <person name="Ochi A."/>
        </authorList>
    </citation>
    <scope>NUCLEOTIDE SEQUENCE [LARGE SCALE GENOMIC DNA]</scope>
    <source>
        <strain evidence="2">USDA-D6B2</strain>
    </source>
</reference>
<name>A0AAV4M5S5_BABCB</name>
<feature type="region of interest" description="Disordered" evidence="1">
    <location>
        <begin position="78"/>
        <end position="208"/>
    </location>
</feature>